<reference evidence="3" key="1">
    <citation type="journal article" date="2019" name="Int. J. Syst. Evol. Microbiol.">
        <title>The Global Catalogue of Microorganisms (GCM) 10K type strain sequencing project: providing services to taxonomists for standard genome sequencing and annotation.</title>
        <authorList>
            <consortium name="The Broad Institute Genomics Platform"/>
            <consortium name="The Broad Institute Genome Sequencing Center for Infectious Disease"/>
            <person name="Wu L."/>
            <person name="Ma J."/>
        </authorList>
    </citation>
    <scope>NUCLEOTIDE SEQUENCE [LARGE SCALE GENOMIC DNA]</scope>
    <source>
        <strain evidence="3">JCM 18015</strain>
    </source>
</reference>
<name>A0ABP9KR30_9RHOB</name>
<dbReference type="InterPro" id="IPR003673">
    <property type="entry name" value="CoA-Trfase_fam_III"/>
</dbReference>
<evidence type="ECO:0000256" key="1">
    <source>
        <dbReference type="ARBA" id="ARBA00022679"/>
    </source>
</evidence>
<dbReference type="Pfam" id="PF02515">
    <property type="entry name" value="CoA_transf_3"/>
    <property type="match status" value="1"/>
</dbReference>
<protein>
    <submittedName>
        <fullName evidence="2">CoA transferase</fullName>
    </submittedName>
</protein>
<evidence type="ECO:0000313" key="3">
    <source>
        <dbReference type="Proteomes" id="UP001499910"/>
    </source>
</evidence>
<dbReference type="SUPFAM" id="SSF89796">
    <property type="entry name" value="CoA-transferase family III (CaiB/BaiF)"/>
    <property type="match status" value="1"/>
</dbReference>
<dbReference type="GO" id="GO:0016740">
    <property type="term" value="F:transferase activity"/>
    <property type="evidence" value="ECO:0007669"/>
    <property type="project" value="UniProtKB-KW"/>
</dbReference>
<dbReference type="EMBL" id="BAABHW010000001">
    <property type="protein sequence ID" value="GAA5063977.1"/>
    <property type="molecule type" value="Genomic_DNA"/>
</dbReference>
<gene>
    <name evidence="2" type="ORF">GCM10023209_00060</name>
</gene>
<accession>A0ABP9KR30</accession>
<keyword evidence="3" id="KW-1185">Reference proteome</keyword>
<dbReference type="Gene3D" id="3.30.1540.10">
    <property type="entry name" value="formyl-coa transferase, domain 3"/>
    <property type="match status" value="1"/>
</dbReference>
<sequence>MTKKSQWHQASYQPEAPPGPLEGIRVLDLSRLVAGNMATLQFADFGADVIKVEPLPKGDPLRAWKQAGQPSFWKAYARNKRSLGVDFRAEGAIALLRRLLSTADVLVENFRPGTLERMGLAPELLLEDNPRLIVLRVSGFGQTGPYSPRPGFGTLVEAMSGFAHRNGEAGSGPLLPPLALADMISGLYGSNAVLMALQARDKTGRGQIIDLALLDSMVSVLGPEPLDYALTGEAKPRVGNGSNTSCPRNVYRSSDGHYIAISASIQSTATRLFAAIGRADMNEDPRYATNEARVAHKPEVDAILSEWIGSRSRDEVMEIAQREGITAAPLYSIEDIVEDDHFRDREIFVDLPDEDLGQATMHSPVPRLSVTPGGFRMPAPRLGEHSEAILEEAGLGAEDIKDLQTAGVVPEHQP</sequence>
<dbReference type="PANTHER" id="PTHR48207:SF3">
    <property type="entry name" value="SUCCINATE--HYDROXYMETHYLGLUTARATE COA-TRANSFERASE"/>
    <property type="match status" value="1"/>
</dbReference>
<organism evidence="2 3">
    <name type="scientific">[Roseibacterium] beibuensis</name>
    <dbReference type="NCBI Taxonomy" id="1193142"/>
    <lineage>
        <taxon>Bacteria</taxon>
        <taxon>Pseudomonadati</taxon>
        <taxon>Pseudomonadota</taxon>
        <taxon>Alphaproteobacteria</taxon>
        <taxon>Rhodobacterales</taxon>
        <taxon>Roseobacteraceae</taxon>
        <taxon>Roseicyclus</taxon>
    </lineage>
</organism>
<dbReference type="PANTHER" id="PTHR48207">
    <property type="entry name" value="SUCCINATE--HYDROXYMETHYLGLUTARATE COA-TRANSFERASE"/>
    <property type="match status" value="1"/>
</dbReference>
<dbReference type="InterPro" id="IPR023606">
    <property type="entry name" value="CoA-Trfase_III_dom_1_sf"/>
</dbReference>
<dbReference type="InterPro" id="IPR050483">
    <property type="entry name" value="CoA-transferase_III_domain"/>
</dbReference>
<dbReference type="Gene3D" id="3.40.50.10540">
    <property type="entry name" value="Crotonobetainyl-coa:carnitine coa-transferase, domain 1"/>
    <property type="match status" value="1"/>
</dbReference>
<dbReference type="RefSeq" id="WP_259547384.1">
    <property type="nucleotide sequence ID" value="NZ_BAABHW010000001.1"/>
</dbReference>
<comment type="caution">
    <text evidence="2">The sequence shown here is derived from an EMBL/GenBank/DDBJ whole genome shotgun (WGS) entry which is preliminary data.</text>
</comment>
<proteinExistence type="predicted"/>
<keyword evidence="1 2" id="KW-0808">Transferase</keyword>
<evidence type="ECO:0000313" key="2">
    <source>
        <dbReference type="EMBL" id="GAA5063977.1"/>
    </source>
</evidence>
<dbReference type="Proteomes" id="UP001499910">
    <property type="component" value="Unassembled WGS sequence"/>
</dbReference>
<dbReference type="InterPro" id="IPR044855">
    <property type="entry name" value="CoA-Trfase_III_dom3_sf"/>
</dbReference>